<protein>
    <submittedName>
        <fullName evidence="1">Uncharacterized protein</fullName>
    </submittedName>
</protein>
<gene>
    <name evidence="1" type="primary">PLEST002568</name>
    <name evidence="1" type="ORF">PLESTB_001693700</name>
</gene>
<reference evidence="1 2" key="1">
    <citation type="journal article" date="2023" name="Commun. Biol.">
        <title>Reorganization of the ancestral sex-determining regions during the evolution of trioecy in Pleodorina starrii.</title>
        <authorList>
            <person name="Takahashi K."/>
            <person name="Suzuki S."/>
            <person name="Kawai-Toyooka H."/>
            <person name="Yamamoto K."/>
            <person name="Hamaji T."/>
            <person name="Ootsuki R."/>
            <person name="Yamaguchi H."/>
            <person name="Kawachi M."/>
            <person name="Higashiyama T."/>
            <person name="Nozaki H."/>
        </authorList>
    </citation>
    <scope>NUCLEOTIDE SEQUENCE [LARGE SCALE GENOMIC DNA]</scope>
    <source>
        <strain evidence="1 2">NIES-4479</strain>
    </source>
</reference>
<sequence length="207" mass="21191">MSPISTAPTEIYVFGCCRIEGLLFSADSVLFKTLYVPGVDSSILTQAPAFILIGMSAPGALAYTFVPAVSTRGAALDCAINTALAYTPTGELTASAVPGGCSIGWDTSKYSLGDTVGVGLRVSEPSTGQYNDITFLMMSADLSGAPVVHAVISDDQPLPTNGGTIQVTYGAFAQVVFTIFDPNAGDIITASSTTLPAAPPSAWAPLL</sequence>
<evidence type="ECO:0000313" key="1">
    <source>
        <dbReference type="EMBL" id="GLC60928.1"/>
    </source>
</evidence>
<accession>A0A9W6F960</accession>
<proteinExistence type="predicted"/>
<dbReference type="AlphaFoldDB" id="A0A9W6F960"/>
<evidence type="ECO:0000313" key="2">
    <source>
        <dbReference type="Proteomes" id="UP001165080"/>
    </source>
</evidence>
<keyword evidence="2" id="KW-1185">Reference proteome</keyword>
<dbReference type="Proteomes" id="UP001165080">
    <property type="component" value="Unassembled WGS sequence"/>
</dbReference>
<organism evidence="1 2">
    <name type="scientific">Pleodorina starrii</name>
    <dbReference type="NCBI Taxonomy" id="330485"/>
    <lineage>
        <taxon>Eukaryota</taxon>
        <taxon>Viridiplantae</taxon>
        <taxon>Chlorophyta</taxon>
        <taxon>core chlorophytes</taxon>
        <taxon>Chlorophyceae</taxon>
        <taxon>CS clade</taxon>
        <taxon>Chlamydomonadales</taxon>
        <taxon>Volvocaceae</taxon>
        <taxon>Pleodorina</taxon>
    </lineage>
</organism>
<comment type="caution">
    <text evidence="1">The sequence shown here is derived from an EMBL/GenBank/DDBJ whole genome shotgun (WGS) entry which is preliminary data.</text>
</comment>
<dbReference type="EMBL" id="BRXU01000040">
    <property type="protein sequence ID" value="GLC60928.1"/>
    <property type="molecule type" value="Genomic_DNA"/>
</dbReference>
<name>A0A9W6F960_9CHLO</name>